<reference evidence="1" key="1">
    <citation type="journal article" date="2022" name="Plant J.">
        <title>Strategies of tolerance reflected in two North American maple genomes.</title>
        <authorList>
            <person name="McEvoy S.L."/>
            <person name="Sezen U.U."/>
            <person name="Trouern-Trend A."/>
            <person name="McMahon S.M."/>
            <person name="Schaberg P.G."/>
            <person name="Yang J."/>
            <person name="Wegrzyn J.L."/>
            <person name="Swenson N.G."/>
        </authorList>
    </citation>
    <scope>NUCLEOTIDE SEQUENCE</scope>
    <source>
        <strain evidence="1">91603</strain>
    </source>
</reference>
<dbReference type="Proteomes" id="UP001064489">
    <property type="component" value="Chromosome 4"/>
</dbReference>
<sequence>MDYMCMEASLSLSSPITVSSTSTSQVGLRTVSGVNSSFRVVPLASCGVCLLVGELIPPQPKGGVSVIVPDSITGLLQSSTPIVQGGKSLRVFSNLLLLRLYRCHQFQKSKGYVSIQVDPIAYQARLELCRNALIGHMVLSSGEWPWKLVDLKARLSKHWMLNFDWRLISLGKGYYQIFLKSSAKMNHVWGFSSVHLKPGSTLSAALICYSDPSSSTVSAFLEVASSSVTLLISQVLQISKGLGFDDGVTDSVLVSGSLVVDPSISSVNSAIGVVYDSRAVVQGSSVVNQVHLIVFTIFSRSSSRPSHMTRRQVRVHEVSGNQSSKETVASSALNVNMDHNSLRDGSGFSCSSDMDPMVQIQISGQWSKSQVKLRLIVNSSWASQVEEAELAGAEVAQRASRVEHRLASLKSGCRAPSTIYDD</sequence>
<reference evidence="1" key="2">
    <citation type="submission" date="2023-02" db="EMBL/GenBank/DDBJ databases">
        <authorList>
            <person name="Swenson N.G."/>
            <person name="Wegrzyn J.L."/>
            <person name="Mcevoy S.L."/>
        </authorList>
    </citation>
    <scope>NUCLEOTIDE SEQUENCE</scope>
    <source>
        <strain evidence="1">91603</strain>
        <tissue evidence="1">Leaf</tissue>
    </source>
</reference>
<name>A0AAD5J1A2_ACENE</name>
<dbReference type="EMBL" id="JAJSOW010000101">
    <property type="protein sequence ID" value="KAI9182456.1"/>
    <property type="molecule type" value="Genomic_DNA"/>
</dbReference>
<gene>
    <name evidence="1" type="ORF">LWI28_025575</name>
</gene>
<keyword evidence="2" id="KW-1185">Reference proteome</keyword>
<accession>A0AAD5J1A2</accession>
<dbReference type="AlphaFoldDB" id="A0AAD5J1A2"/>
<proteinExistence type="predicted"/>
<organism evidence="1 2">
    <name type="scientific">Acer negundo</name>
    <name type="common">Box elder</name>
    <dbReference type="NCBI Taxonomy" id="4023"/>
    <lineage>
        <taxon>Eukaryota</taxon>
        <taxon>Viridiplantae</taxon>
        <taxon>Streptophyta</taxon>
        <taxon>Embryophyta</taxon>
        <taxon>Tracheophyta</taxon>
        <taxon>Spermatophyta</taxon>
        <taxon>Magnoliopsida</taxon>
        <taxon>eudicotyledons</taxon>
        <taxon>Gunneridae</taxon>
        <taxon>Pentapetalae</taxon>
        <taxon>rosids</taxon>
        <taxon>malvids</taxon>
        <taxon>Sapindales</taxon>
        <taxon>Sapindaceae</taxon>
        <taxon>Hippocastanoideae</taxon>
        <taxon>Acereae</taxon>
        <taxon>Acer</taxon>
    </lineage>
</organism>
<evidence type="ECO:0000313" key="2">
    <source>
        <dbReference type="Proteomes" id="UP001064489"/>
    </source>
</evidence>
<protein>
    <submittedName>
        <fullName evidence="1">Uncharacterized protein</fullName>
    </submittedName>
</protein>
<comment type="caution">
    <text evidence="1">The sequence shown here is derived from an EMBL/GenBank/DDBJ whole genome shotgun (WGS) entry which is preliminary data.</text>
</comment>
<evidence type="ECO:0000313" key="1">
    <source>
        <dbReference type="EMBL" id="KAI9182456.1"/>
    </source>
</evidence>